<keyword evidence="1" id="KW-0812">Transmembrane</keyword>
<dbReference type="AlphaFoldDB" id="A0A138A8F6"/>
<proteinExistence type="predicted"/>
<protein>
    <recommendedName>
        <fullName evidence="2">DUF1707 domain-containing protein</fullName>
    </recommendedName>
</protein>
<gene>
    <name evidence="4" type="ORF">AXK60_11400</name>
    <name evidence="3" type="ORF">AXK61_06595</name>
</gene>
<evidence type="ECO:0000313" key="4">
    <source>
        <dbReference type="EMBL" id="KXP06670.1"/>
    </source>
</evidence>
<feature type="domain" description="DUF1707" evidence="2">
    <location>
        <begin position="2"/>
        <end position="42"/>
    </location>
</feature>
<keyword evidence="1" id="KW-0472">Membrane</keyword>
<name>A0A138A8F6_9ACTN</name>
<evidence type="ECO:0000256" key="1">
    <source>
        <dbReference type="SAM" id="Phobius"/>
    </source>
</evidence>
<organism evidence="4 5">
    <name type="scientific">Tsukamurella pseudospumae</name>
    <dbReference type="NCBI Taxonomy" id="239498"/>
    <lineage>
        <taxon>Bacteria</taxon>
        <taxon>Bacillati</taxon>
        <taxon>Actinomycetota</taxon>
        <taxon>Actinomycetes</taxon>
        <taxon>Mycobacteriales</taxon>
        <taxon>Tsukamurellaceae</taxon>
        <taxon>Tsukamurella</taxon>
    </lineage>
</organism>
<dbReference type="InterPro" id="IPR012551">
    <property type="entry name" value="DUF1707_SHOCT-like"/>
</dbReference>
<dbReference type="EMBL" id="LSRF01000056">
    <property type="protein sequence ID" value="KXP06670.1"/>
    <property type="molecule type" value="Genomic_DNA"/>
</dbReference>
<evidence type="ECO:0000259" key="2">
    <source>
        <dbReference type="Pfam" id="PF08044"/>
    </source>
</evidence>
<dbReference type="Proteomes" id="UP000070258">
    <property type="component" value="Unassembled WGS sequence"/>
</dbReference>
<dbReference type="EMBL" id="LSRE01000044">
    <property type="protein sequence ID" value="KXO91223.1"/>
    <property type="molecule type" value="Genomic_DNA"/>
</dbReference>
<reference evidence="3 6" key="1">
    <citation type="submission" date="2016-02" db="EMBL/GenBank/DDBJ databases">
        <authorList>
            <person name="Teng J.L."/>
            <person name="Tang Y."/>
            <person name="Huang Y."/>
            <person name="Guo F."/>
            <person name="Wei W."/>
            <person name="Chen J.H."/>
            <person name="Wong S.Y."/>
            <person name="Lau S.K."/>
            <person name="Woo P.C."/>
        </authorList>
    </citation>
    <scope>NUCLEOTIDE SEQUENCE [LARGE SCALE GENOMIC DNA]</scope>
    <source>
        <strain evidence="3 6">JCM 13375</strain>
    </source>
</reference>
<evidence type="ECO:0000313" key="6">
    <source>
        <dbReference type="Proteomes" id="UP000070409"/>
    </source>
</evidence>
<reference evidence="4" key="2">
    <citation type="submission" date="2016-02" db="EMBL/GenBank/DDBJ databases">
        <authorList>
            <person name="Teng J.L."/>
            <person name="Yang Y."/>
            <person name="Huang Y."/>
            <person name="Guo F."/>
            <person name="Wei W."/>
            <person name="Chen J.H."/>
            <person name="Wong S.Y."/>
            <person name="Lau S.K."/>
            <person name="Woo P.C."/>
        </authorList>
    </citation>
    <scope>NUCLEOTIDE SEQUENCE</scope>
    <source>
        <strain evidence="4">JCM 15929</strain>
    </source>
</reference>
<keyword evidence="6" id="KW-1185">Reference proteome</keyword>
<comment type="caution">
    <text evidence="4">The sequence shown here is derived from an EMBL/GenBank/DDBJ whole genome shotgun (WGS) entry which is preliminary data.</text>
</comment>
<evidence type="ECO:0000313" key="3">
    <source>
        <dbReference type="EMBL" id="KXO91223.1"/>
    </source>
</evidence>
<reference evidence="5" key="3">
    <citation type="submission" date="2016-02" db="EMBL/GenBank/DDBJ databases">
        <authorList>
            <person name="Wen L."/>
            <person name="He K."/>
            <person name="Yang H."/>
        </authorList>
    </citation>
    <scope>NUCLEOTIDE SEQUENCE [LARGE SCALE GENOMIC DNA]</scope>
    <source>
        <strain evidence="5">JCM 15929</strain>
    </source>
</reference>
<dbReference type="Proteomes" id="UP000070409">
    <property type="component" value="Unassembled WGS sequence"/>
</dbReference>
<evidence type="ECO:0000313" key="5">
    <source>
        <dbReference type="Proteomes" id="UP000070258"/>
    </source>
</evidence>
<dbReference type="STRING" id="239498.AXK60_11400"/>
<feature type="transmembrane region" description="Helical" evidence="1">
    <location>
        <begin position="66"/>
        <end position="88"/>
    </location>
</feature>
<dbReference type="Pfam" id="PF08044">
    <property type="entry name" value="DUF1707"/>
    <property type="match status" value="1"/>
</dbReference>
<sequence>MARLDEAFTDGQLSPDEHEARVGSARTALTVPDLDALLRDLQLPATVPTARYRAPWYARLTRRGRVGIALTALAVIVAIGAGIIVWFVPPSGDRSAAAAPPGAAAPPAAAADNGVTERLVGGEMFTEAGMNEVVSALRKRFGTTVIEGVHFYRDSAVVRVPEAESPVGAAWYTYSLGGDFHSREVYGGLSVSSGAGLRVDLAHLDTAEIAAVIRTAPEKLGLTTATMSPNERFRVTVGGDGGGEVWMGINDIGIDSHLVTGLDGAIKGVHRCGWGC</sequence>
<accession>A0A138A8F6</accession>
<keyword evidence="1" id="KW-1133">Transmembrane helix</keyword>